<dbReference type="PANTHER" id="PTHR46268">
    <property type="entry name" value="STRESS RESPONSE PROTEIN NHAX"/>
    <property type="match status" value="1"/>
</dbReference>
<proteinExistence type="inferred from homology"/>
<keyword evidence="2" id="KW-0963">Cytoplasm</keyword>
<evidence type="ECO:0000256" key="1">
    <source>
        <dbReference type="ARBA" id="ARBA00008791"/>
    </source>
</evidence>
<dbReference type="Pfam" id="PF00582">
    <property type="entry name" value="Usp"/>
    <property type="match status" value="1"/>
</dbReference>
<dbReference type="Proteomes" id="UP000002770">
    <property type="component" value="Unassembled WGS sequence"/>
</dbReference>
<keyword evidence="5" id="KW-1185">Reference proteome</keyword>
<dbReference type="PRINTS" id="PR01438">
    <property type="entry name" value="UNVRSLSTRESS"/>
</dbReference>
<organism evidence="4 5">
    <name type="scientific">Legionella drancourtii LLAP12</name>
    <dbReference type="NCBI Taxonomy" id="658187"/>
    <lineage>
        <taxon>Bacteria</taxon>
        <taxon>Pseudomonadati</taxon>
        <taxon>Pseudomonadota</taxon>
        <taxon>Gammaproteobacteria</taxon>
        <taxon>Legionellales</taxon>
        <taxon>Legionellaceae</taxon>
        <taxon>Legionella</taxon>
    </lineage>
</organism>
<accession>G9ERP6</accession>
<protein>
    <recommendedName>
        <fullName evidence="2">Universal stress protein</fullName>
    </recommendedName>
</protein>
<evidence type="ECO:0000256" key="2">
    <source>
        <dbReference type="PIRNR" id="PIRNR006276"/>
    </source>
</evidence>
<dbReference type="AlphaFoldDB" id="G9ERP6"/>
<dbReference type="eggNOG" id="COG0589">
    <property type="taxonomic scope" value="Bacteria"/>
</dbReference>
<gene>
    <name evidence="4" type="ORF">LDG_7964</name>
</gene>
<dbReference type="SUPFAM" id="SSF52402">
    <property type="entry name" value="Adenine nucleotide alpha hydrolases-like"/>
    <property type="match status" value="1"/>
</dbReference>
<dbReference type="InParanoid" id="G9ERP6"/>
<sequence>MYKRILVSVDGSDESKCALQEAVKLAKVEPTHLLIIHVLEENFMYHTGPGFDYNALIVAMRAEGERILDAAKKIASSNSSINVEIKLIELQSFQGRIAEVIVDEAKDWAADLIVLGTHGRRGVSRFFLGSVAENTVRIATTPVLLVKSDNS</sequence>
<dbReference type="GO" id="GO:0005737">
    <property type="term" value="C:cytoplasm"/>
    <property type="evidence" value="ECO:0007669"/>
    <property type="project" value="UniProtKB-SubCell"/>
</dbReference>
<comment type="subcellular location">
    <subcellularLocation>
        <location evidence="2">Cytoplasm</location>
    </subcellularLocation>
</comment>
<dbReference type="InterPro" id="IPR006016">
    <property type="entry name" value="UspA"/>
</dbReference>
<dbReference type="FunCoup" id="G9ERP6">
    <property type="interactions" value="131"/>
</dbReference>
<feature type="domain" description="UspA" evidence="3">
    <location>
        <begin position="1"/>
        <end position="147"/>
    </location>
</feature>
<evidence type="ECO:0000259" key="3">
    <source>
        <dbReference type="Pfam" id="PF00582"/>
    </source>
</evidence>
<dbReference type="InterPro" id="IPR006015">
    <property type="entry name" value="Universal_stress_UspA"/>
</dbReference>
<dbReference type="InterPro" id="IPR014729">
    <property type="entry name" value="Rossmann-like_a/b/a_fold"/>
</dbReference>
<dbReference type="PIRSF" id="PIRSF006276">
    <property type="entry name" value="UspA"/>
    <property type="match status" value="1"/>
</dbReference>
<dbReference type="RefSeq" id="WP_006871852.1">
    <property type="nucleotide sequence ID" value="NZ_JH413836.1"/>
</dbReference>
<evidence type="ECO:0000313" key="4">
    <source>
        <dbReference type="EMBL" id="EHL30059.1"/>
    </source>
</evidence>
<dbReference type="CDD" id="cd00293">
    <property type="entry name" value="USP-like"/>
    <property type="match status" value="1"/>
</dbReference>
<dbReference type="EMBL" id="JH413836">
    <property type="protein sequence ID" value="EHL30059.1"/>
    <property type="molecule type" value="Genomic_DNA"/>
</dbReference>
<dbReference type="HOGENOM" id="CLU_049301_11_0_6"/>
<name>G9ERP6_9GAMM</name>
<dbReference type="PANTHER" id="PTHR46268:SF15">
    <property type="entry name" value="UNIVERSAL STRESS PROTEIN HP_0031"/>
    <property type="match status" value="1"/>
</dbReference>
<evidence type="ECO:0000313" key="5">
    <source>
        <dbReference type="Proteomes" id="UP000002770"/>
    </source>
</evidence>
<reference evidence="4 5" key="1">
    <citation type="journal article" date="2011" name="BMC Genomics">
        <title>Insight into cross-talk between intra-amoebal pathogens.</title>
        <authorList>
            <person name="Gimenez G."/>
            <person name="Bertelli C."/>
            <person name="Moliner C."/>
            <person name="Robert C."/>
            <person name="Raoult D."/>
            <person name="Fournier P.E."/>
            <person name="Greub G."/>
        </authorList>
    </citation>
    <scope>NUCLEOTIDE SEQUENCE [LARGE SCALE GENOMIC DNA]</scope>
    <source>
        <strain evidence="4 5">LLAP12</strain>
    </source>
</reference>
<comment type="similarity">
    <text evidence="1 2">Belongs to the universal stress protein A family.</text>
</comment>
<dbReference type="OrthoDB" id="9792500at2"/>
<dbReference type="Gene3D" id="3.40.50.620">
    <property type="entry name" value="HUPs"/>
    <property type="match status" value="1"/>
</dbReference>